<dbReference type="Gene3D" id="3.30.1490.480">
    <property type="entry name" value="Endolytic murein transglycosylase"/>
    <property type="match status" value="1"/>
</dbReference>
<keyword evidence="3 7" id="KW-1133">Transmembrane helix</keyword>
<feature type="transmembrane region" description="Helical" evidence="7">
    <location>
        <begin position="55"/>
        <end position="76"/>
    </location>
</feature>
<gene>
    <name evidence="7" type="primary">mltG</name>
    <name evidence="9" type="ORF">MAUB_02390</name>
</gene>
<reference evidence="9 10" key="1">
    <citation type="journal article" date="2019" name="Emerg. Microbes Infect.">
        <title>Comprehensive subspecies identification of 175 nontuberculous mycobacteria species based on 7547 genomic profiles.</title>
        <authorList>
            <person name="Matsumoto Y."/>
            <person name="Kinjo T."/>
            <person name="Motooka D."/>
            <person name="Nabeya D."/>
            <person name="Jung N."/>
            <person name="Uechi K."/>
            <person name="Horii T."/>
            <person name="Iida T."/>
            <person name="Fujita J."/>
            <person name="Nakamura S."/>
        </authorList>
    </citation>
    <scope>NUCLEOTIDE SEQUENCE [LARGE SCALE GENOMIC DNA]</scope>
    <source>
        <strain evidence="9 10">JCM 15296</strain>
    </source>
</reference>
<evidence type="ECO:0000256" key="2">
    <source>
        <dbReference type="ARBA" id="ARBA00022692"/>
    </source>
</evidence>
<keyword evidence="5 7" id="KW-0456">Lyase</keyword>
<evidence type="ECO:0000256" key="3">
    <source>
        <dbReference type="ARBA" id="ARBA00022989"/>
    </source>
</evidence>
<comment type="similarity">
    <text evidence="7">Belongs to the transglycosylase MltG family.</text>
</comment>
<name>A0ABM7I6Z6_9MYCO</name>
<sequence length="429" mass="46581">MTPAEDMIPDAPDDDEEWGSTRIKPESVGRPRRGMSRAERVRAERNRKRRRRRSIVALTVFIVVVVTAVFLGSRLWHGIFGSGNDYSGDGNNDLVIEVHQGDSTTAIGQTLHDHGVVANVKTFVQAAEGNKAMTEIQPGFYKLRTEISAANAVSRLTEKDNRVGRLVIPEGRQLDDTTDVKTNKINQGIFSLISAASCVDLDGNRKCVSAADLKQAAGAADVSALMVPSWAAGPVKALGADHRRLEGLIAPGTWNVDPAGTPESILASLISSSGHQYEKGGLLDAGAAANLNPYQILIVASLVQRESNPQDFAKVARVIYNRLATPDHRRLQFDSTVNYPLDRQEVATTDGDREQPTPWNTYAREGLPVTPICSPGQPAVVAAQDPAPGDWLYFVTIDLQGTTVFTRDYQQHLASIELAKRNGVLDSAR</sequence>
<dbReference type="EMBL" id="AP022577">
    <property type="protein sequence ID" value="BBX82366.1"/>
    <property type="molecule type" value="Genomic_DNA"/>
</dbReference>
<feature type="site" description="Important for catalytic activity" evidence="7">
    <location>
        <position position="306"/>
    </location>
</feature>
<keyword evidence="1 7" id="KW-1003">Cell membrane</keyword>
<dbReference type="PANTHER" id="PTHR30518:SF2">
    <property type="entry name" value="ENDOLYTIC MUREIN TRANSGLYCOSYLASE"/>
    <property type="match status" value="1"/>
</dbReference>
<dbReference type="PANTHER" id="PTHR30518">
    <property type="entry name" value="ENDOLYTIC MUREIN TRANSGLYCOSYLASE"/>
    <property type="match status" value="1"/>
</dbReference>
<proteinExistence type="inferred from homology"/>
<organism evidence="9 10">
    <name type="scientific">Mycolicibacterium aubagnense</name>
    <dbReference type="NCBI Taxonomy" id="319707"/>
    <lineage>
        <taxon>Bacteria</taxon>
        <taxon>Bacillati</taxon>
        <taxon>Actinomycetota</taxon>
        <taxon>Actinomycetes</taxon>
        <taxon>Mycobacteriales</taxon>
        <taxon>Mycobacteriaceae</taxon>
        <taxon>Mycolicibacterium</taxon>
    </lineage>
</organism>
<accession>A0ABM7I6Z6</accession>
<feature type="region of interest" description="Disordered" evidence="8">
    <location>
        <begin position="1"/>
        <end position="48"/>
    </location>
</feature>
<evidence type="ECO:0000256" key="4">
    <source>
        <dbReference type="ARBA" id="ARBA00023136"/>
    </source>
</evidence>
<dbReference type="GO" id="GO:0016829">
    <property type="term" value="F:lyase activity"/>
    <property type="evidence" value="ECO:0007669"/>
    <property type="project" value="UniProtKB-KW"/>
</dbReference>
<dbReference type="Proteomes" id="UP000465609">
    <property type="component" value="Chromosome"/>
</dbReference>
<evidence type="ECO:0000256" key="1">
    <source>
        <dbReference type="ARBA" id="ARBA00022475"/>
    </source>
</evidence>
<evidence type="ECO:0000256" key="6">
    <source>
        <dbReference type="ARBA" id="ARBA00023316"/>
    </source>
</evidence>
<evidence type="ECO:0000256" key="5">
    <source>
        <dbReference type="ARBA" id="ARBA00023239"/>
    </source>
</evidence>
<comment type="function">
    <text evidence="7">Functions as a peptidoglycan terminase that cleaves nascent peptidoglycan strands endolytically to terminate their elongation.</text>
</comment>
<feature type="compositionally biased region" description="Acidic residues" evidence="8">
    <location>
        <begin position="7"/>
        <end position="18"/>
    </location>
</feature>
<dbReference type="EC" id="4.2.2.29" evidence="7"/>
<keyword evidence="2 7" id="KW-0812">Transmembrane</keyword>
<dbReference type="InterPro" id="IPR003770">
    <property type="entry name" value="MLTG-like"/>
</dbReference>
<comment type="catalytic activity">
    <reaction evidence="7">
        <text>a peptidoglycan chain = a peptidoglycan chain with N-acetyl-1,6-anhydromuramyl-[peptide] at the reducing end + a peptidoglycan chain with N-acetylglucosamine at the non-reducing end.</text>
        <dbReference type="EC" id="4.2.2.29"/>
    </reaction>
</comment>
<evidence type="ECO:0000313" key="9">
    <source>
        <dbReference type="EMBL" id="BBX82366.1"/>
    </source>
</evidence>
<keyword evidence="6 7" id="KW-0961">Cell wall biogenesis/degradation</keyword>
<dbReference type="HAMAP" id="MF_02065">
    <property type="entry name" value="MltG"/>
    <property type="match status" value="1"/>
</dbReference>
<protein>
    <recommendedName>
        <fullName evidence="7">Endolytic murein transglycosylase</fullName>
        <ecNumber evidence="7">4.2.2.29</ecNumber>
    </recommendedName>
    <alternativeName>
        <fullName evidence="7">Peptidoglycan lytic transglycosylase</fullName>
    </alternativeName>
    <alternativeName>
        <fullName evidence="7">Peptidoglycan polymerization terminase</fullName>
    </alternativeName>
</protein>
<keyword evidence="4 7" id="KW-0472">Membrane</keyword>
<dbReference type="Pfam" id="PF02618">
    <property type="entry name" value="YceG"/>
    <property type="match status" value="1"/>
</dbReference>
<evidence type="ECO:0000256" key="8">
    <source>
        <dbReference type="SAM" id="MobiDB-lite"/>
    </source>
</evidence>
<comment type="subcellular location">
    <subcellularLocation>
        <location evidence="7">Cell membrane</location>
        <topology evidence="7">Single-pass membrane protein</topology>
    </subcellularLocation>
</comment>
<keyword evidence="10" id="KW-1185">Reference proteome</keyword>
<evidence type="ECO:0000313" key="10">
    <source>
        <dbReference type="Proteomes" id="UP000465609"/>
    </source>
</evidence>
<evidence type="ECO:0000256" key="7">
    <source>
        <dbReference type="HAMAP-Rule" id="MF_02065"/>
    </source>
</evidence>